<dbReference type="GO" id="GO:0010468">
    <property type="term" value="P:regulation of gene expression"/>
    <property type="evidence" value="ECO:0007669"/>
    <property type="project" value="TreeGrafter"/>
</dbReference>
<comment type="similarity">
    <text evidence="1">Belongs to the JHDM3 histone demethylase family.</text>
</comment>
<dbReference type="CDD" id="cd15571">
    <property type="entry name" value="ePHD"/>
    <property type="match status" value="1"/>
</dbReference>
<dbReference type="GeneID" id="89950226"/>
<dbReference type="InterPro" id="IPR013083">
    <property type="entry name" value="Znf_RING/FYVE/PHD"/>
</dbReference>
<dbReference type="Gene3D" id="3.30.40.10">
    <property type="entry name" value="Zinc/RING finger domain, C3HC4 (zinc finger)"/>
    <property type="match status" value="1"/>
</dbReference>
<dbReference type="GO" id="GO:0005634">
    <property type="term" value="C:nucleus"/>
    <property type="evidence" value="ECO:0007669"/>
    <property type="project" value="TreeGrafter"/>
</dbReference>
<evidence type="ECO:0000256" key="4">
    <source>
        <dbReference type="ARBA" id="ARBA00022771"/>
    </source>
</evidence>
<evidence type="ECO:0000256" key="6">
    <source>
        <dbReference type="ARBA" id="ARBA00049349"/>
    </source>
</evidence>
<dbReference type="EC" id="1.14.11.66" evidence="2"/>
<accession>A0AAN7DP93</accession>
<keyword evidence="5" id="KW-0862">Zinc</keyword>
<protein>
    <recommendedName>
        <fullName evidence="2">[histone H3]-trimethyl-L-lysine(9) demethylase</fullName>
        <ecNumber evidence="2">1.14.11.66</ecNumber>
    </recommendedName>
</protein>
<evidence type="ECO:0000256" key="5">
    <source>
        <dbReference type="ARBA" id="ARBA00022833"/>
    </source>
</evidence>
<dbReference type="InterPro" id="IPR003349">
    <property type="entry name" value="JmjN"/>
</dbReference>
<evidence type="ECO:0000256" key="1">
    <source>
        <dbReference type="ARBA" id="ARBA00009711"/>
    </source>
</evidence>
<comment type="catalytic activity">
    <reaction evidence="6">
        <text>N(6),N(6),N(6)-trimethyl-L-lysyl(9)-[histone H3] + 2 2-oxoglutarate + 2 O2 = N(6)-methyl-L-lysyl(9)-[histone H3] + 2 formaldehyde + 2 succinate + 2 CO2</text>
        <dbReference type="Rhea" id="RHEA:60200"/>
        <dbReference type="Rhea" id="RHEA-COMP:15538"/>
        <dbReference type="Rhea" id="RHEA-COMP:15542"/>
        <dbReference type="ChEBI" id="CHEBI:15379"/>
        <dbReference type="ChEBI" id="CHEBI:16526"/>
        <dbReference type="ChEBI" id="CHEBI:16810"/>
        <dbReference type="ChEBI" id="CHEBI:16842"/>
        <dbReference type="ChEBI" id="CHEBI:30031"/>
        <dbReference type="ChEBI" id="CHEBI:61929"/>
        <dbReference type="ChEBI" id="CHEBI:61961"/>
        <dbReference type="EC" id="1.14.11.66"/>
    </reaction>
</comment>
<dbReference type="PROSITE" id="PS51184">
    <property type="entry name" value="JMJC"/>
    <property type="match status" value="1"/>
</dbReference>
<keyword evidence="11" id="KW-1185">Reference proteome</keyword>
<dbReference type="Proteomes" id="UP001304243">
    <property type="component" value="Unassembled WGS sequence"/>
</dbReference>
<dbReference type="InterPro" id="IPR003347">
    <property type="entry name" value="JmjC_dom"/>
</dbReference>
<dbReference type="PROSITE" id="PS51805">
    <property type="entry name" value="EPHD"/>
    <property type="match status" value="1"/>
</dbReference>
<dbReference type="SMART" id="SM00545">
    <property type="entry name" value="JmjN"/>
    <property type="match status" value="1"/>
</dbReference>
<dbReference type="Gene3D" id="2.30.30.140">
    <property type="match status" value="1"/>
</dbReference>
<evidence type="ECO:0000256" key="3">
    <source>
        <dbReference type="ARBA" id="ARBA00022723"/>
    </source>
</evidence>
<proteinExistence type="inferred from homology"/>
<name>A0AAN7DP93_9FUNG</name>
<dbReference type="InterPro" id="IPR034732">
    <property type="entry name" value="EPHD"/>
</dbReference>
<dbReference type="AlphaFoldDB" id="A0AAN7DP93"/>
<evidence type="ECO:0000259" key="9">
    <source>
        <dbReference type="PROSITE" id="PS51805"/>
    </source>
</evidence>
<dbReference type="GO" id="GO:0051864">
    <property type="term" value="F:histone H3K36 demethylase activity"/>
    <property type="evidence" value="ECO:0007669"/>
    <property type="project" value="TreeGrafter"/>
</dbReference>
<dbReference type="PANTHER" id="PTHR10694">
    <property type="entry name" value="LYSINE-SPECIFIC DEMETHYLASE"/>
    <property type="match status" value="1"/>
</dbReference>
<gene>
    <name evidence="10" type="ORF">ATC70_006540</name>
</gene>
<dbReference type="PANTHER" id="PTHR10694:SF7">
    <property type="entry name" value="[HISTONE H3]-TRIMETHYL-L-LYSINE(9) DEMETHYLASE"/>
    <property type="match status" value="1"/>
</dbReference>
<dbReference type="EMBL" id="JASEJX010000009">
    <property type="protein sequence ID" value="KAK4520662.1"/>
    <property type="molecule type" value="Genomic_DNA"/>
</dbReference>
<comment type="caution">
    <text evidence="10">The sequence shown here is derived from an EMBL/GenBank/DDBJ whole genome shotgun (WGS) entry which is preliminary data.</text>
</comment>
<organism evidence="10 11">
    <name type="scientific">Mucor velutinosus</name>
    <dbReference type="NCBI Taxonomy" id="708070"/>
    <lineage>
        <taxon>Eukaryota</taxon>
        <taxon>Fungi</taxon>
        <taxon>Fungi incertae sedis</taxon>
        <taxon>Mucoromycota</taxon>
        <taxon>Mucoromycotina</taxon>
        <taxon>Mucoromycetes</taxon>
        <taxon>Mucorales</taxon>
        <taxon>Mucorineae</taxon>
        <taxon>Mucoraceae</taxon>
        <taxon>Mucor</taxon>
    </lineage>
</organism>
<evidence type="ECO:0000259" key="8">
    <source>
        <dbReference type="PROSITE" id="PS51184"/>
    </source>
</evidence>
<feature type="domain" description="JmjN" evidence="7">
    <location>
        <begin position="17"/>
        <end position="58"/>
    </location>
</feature>
<dbReference type="GO" id="GO:0000785">
    <property type="term" value="C:chromatin"/>
    <property type="evidence" value="ECO:0007669"/>
    <property type="project" value="TreeGrafter"/>
</dbReference>
<dbReference type="GO" id="GO:0008270">
    <property type="term" value="F:zinc ion binding"/>
    <property type="evidence" value="ECO:0007669"/>
    <property type="project" value="UniProtKB-KW"/>
</dbReference>
<reference evidence="10 11" key="1">
    <citation type="submission" date="2022-11" db="EMBL/GenBank/DDBJ databases">
        <title>Mucor velutinosus strain NIH1002 WGS.</title>
        <authorList>
            <person name="Subramanian P."/>
            <person name="Mullikin J.C."/>
            <person name="Segre J.A."/>
            <person name="Zelazny A.M."/>
        </authorList>
    </citation>
    <scope>NUCLEOTIDE SEQUENCE [LARGE SCALE GENOMIC DNA]</scope>
    <source>
        <strain evidence="10 11">NIH1002</strain>
    </source>
</reference>
<evidence type="ECO:0000256" key="2">
    <source>
        <dbReference type="ARBA" id="ARBA00012900"/>
    </source>
</evidence>
<dbReference type="RefSeq" id="XP_064687328.1">
    <property type="nucleotide sequence ID" value="XM_064825814.1"/>
</dbReference>
<dbReference type="Pfam" id="PF02373">
    <property type="entry name" value="JmjC"/>
    <property type="match status" value="1"/>
</dbReference>
<dbReference type="GO" id="GO:0140684">
    <property type="term" value="F:histone H3K9me2/H3K9me3 demethylase activity"/>
    <property type="evidence" value="ECO:0007669"/>
    <property type="project" value="UniProtKB-EC"/>
</dbReference>
<keyword evidence="4" id="KW-0863">Zinc-finger</keyword>
<dbReference type="Gene3D" id="2.60.120.650">
    <property type="entry name" value="Cupin"/>
    <property type="match status" value="1"/>
</dbReference>
<dbReference type="PROSITE" id="PS51183">
    <property type="entry name" value="JMJN"/>
    <property type="match status" value="1"/>
</dbReference>
<dbReference type="SMART" id="SM00558">
    <property type="entry name" value="JmjC"/>
    <property type="match status" value="1"/>
</dbReference>
<feature type="domain" description="JmjC" evidence="8">
    <location>
        <begin position="179"/>
        <end position="345"/>
    </location>
</feature>
<dbReference type="Pfam" id="PF13771">
    <property type="entry name" value="zf-HC5HC2H"/>
    <property type="match status" value="1"/>
</dbReference>
<feature type="domain" description="PHD-type" evidence="9">
    <location>
        <begin position="390"/>
        <end position="510"/>
    </location>
</feature>
<dbReference type="Pfam" id="PF02375">
    <property type="entry name" value="JmjN"/>
    <property type="match status" value="1"/>
</dbReference>
<evidence type="ECO:0000259" key="7">
    <source>
        <dbReference type="PROSITE" id="PS51183"/>
    </source>
</evidence>
<evidence type="ECO:0000313" key="10">
    <source>
        <dbReference type="EMBL" id="KAK4520662.1"/>
    </source>
</evidence>
<sequence>MTVAPTAYYDQENGGRIPIFTPTWDEFKDFKVFVESIEEYGKQSGIVKIIPPKEWYKASIAVNQSKKKKELIVDNRKNQLPKLQQHQINNIKVTKPITQHIIGGRGVFTQTNIEDRKEYTLQQWYEICQKDQHRPIIRNSHQQNQETSHLTEDQYKEIERNYWRNITFNQPMYGADLLGTLFDSSITSWNPNTLDNTLNKLNQTLPGVNSPYLYFGMWKATFAWHVEDMDLYSINYIHFGAPKQWYVIQPCHQKRFETFMQTTFFNQYKSCHEFLRHKTFIVSPTVLENNNIPVQRCVQQAGEFIITYPFGYHSGYNLDFNCAESVNFAMDSWLEIGRKAKPCTCIDDSVVIDVNSLFDGALNSTIDHSTTATGTTLKTKRKLDEITREENACVLCSNPTLQQQHEEPLLATNENSHHKHIHKICAESVDETYIVKGIVRGIGDIPASRWKLVCVYCKEKEGACMQCCYGRCWKAFHATCAIKHDATMKRIHSDASKPHSLYNGYCPQHDPKRIDEKKRLKEAQIKEMAKKFQVGLEVLMKWRGGGMYTGTVSECLPDQKMCRVLLTDGSVRKVSWRDIV</sequence>
<keyword evidence="3" id="KW-0479">Metal-binding</keyword>
<evidence type="ECO:0000313" key="11">
    <source>
        <dbReference type="Proteomes" id="UP001304243"/>
    </source>
</evidence>
<dbReference type="SUPFAM" id="SSF51197">
    <property type="entry name" value="Clavaminate synthase-like"/>
    <property type="match status" value="1"/>
</dbReference>